<evidence type="ECO:0000256" key="10">
    <source>
        <dbReference type="ARBA" id="ARBA00023204"/>
    </source>
</evidence>
<keyword evidence="18" id="KW-0540">Nuclease</keyword>
<keyword evidence="7" id="KW-0460">Magnesium</keyword>
<dbReference type="InterPro" id="IPR047522">
    <property type="entry name" value="XPF_nuclease_EME1_vertebrates"/>
</dbReference>
<dbReference type="FunFam" id="1.10.150.670:FF:000002">
    <property type="entry name" value="Crossover junction endonuclease EME1"/>
    <property type="match status" value="1"/>
</dbReference>
<dbReference type="FunFam" id="3.40.1620.30:FF:000001">
    <property type="entry name" value="Essential meiotic structure-specific endonuclease 1"/>
    <property type="match status" value="1"/>
</dbReference>
<evidence type="ECO:0000259" key="16">
    <source>
        <dbReference type="SMART" id="SM00891"/>
    </source>
</evidence>
<keyword evidence="3" id="KW-1017">Isopeptide bond</keyword>
<accession>A0A6P3QDU8</accession>
<comment type="subunit">
    <text evidence="13">Part of the heterodimeric MUS81-EME1 complex.</text>
</comment>
<evidence type="ECO:0000256" key="15">
    <source>
        <dbReference type="SAM" id="MobiDB-lite"/>
    </source>
</evidence>
<keyword evidence="10" id="KW-0234">DNA repair</keyword>
<dbReference type="AlphaFoldDB" id="A0A6P3QDU8"/>
<dbReference type="GO" id="GO:0046872">
    <property type="term" value="F:metal ion binding"/>
    <property type="evidence" value="ECO:0007669"/>
    <property type="project" value="UniProtKB-KW"/>
</dbReference>
<dbReference type="GO" id="GO:0031297">
    <property type="term" value="P:replication fork processing"/>
    <property type="evidence" value="ECO:0007669"/>
    <property type="project" value="TreeGrafter"/>
</dbReference>
<evidence type="ECO:0000256" key="4">
    <source>
        <dbReference type="ARBA" id="ARBA00022553"/>
    </source>
</evidence>
<evidence type="ECO:0000256" key="9">
    <source>
        <dbReference type="ARBA" id="ARBA00023172"/>
    </source>
</evidence>
<dbReference type="SMART" id="SM00891">
    <property type="entry name" value="ERCC4"/>
    <property type="match status" value="1"/>
</dbReference>
<evidence type="ECO:0000256" key="11">
    <source>
        <dbReference type="ARBA" id="ARBA00023242"/>
    </source>
</evidence>
<evidence type="ECO:0000256" key="7">
    <source>
        <dbReference type="ARBA" id="ARBA00022842"/>
    </source>
</evidence>
<dbReference type="GO" id="GO:0031573">
    <property type="term" value="P:mitotic intra-S DNA damage checkpoint signaling"/>
    <property type="evidence" value="ECO:0007669"/>
    <property type="project" value="TreeGrafter"/>
</dbReference>
<dbReference type="CDD" id="cd20081">
    <property type="entry name" value="XPF_nuclease_EME1"/>
    <property type="match status" value="1"/>
</dbReference>
<comment type="subcellular location">
    <subcellularLocation>
        <location evidence="1">Nucleus</location>
        <location evidence="1">Nucleolus</location>
    </subcellularLocation>
</comment>
<sequence>MALKKSSLSLDSSESDSEELPVFAFLKKEPSSTKRRQPQREEKIVVVDTSDSKPSCLSSPRLRDPPPVPYTGETVTQAQPVRVLSSGSEDEEELIPLAERLTCKFLTHKQLSPEDSGSPIKSILDHQNNEGASCDWKKQPFPKIPDVPLHDTSRRWASNNKDLMVNNPCHQLPAYQATCPVQNNGLTVTKTNAEVPLPQKRTKHNQKVQRRDSQRCQLRGQASQKERTLRQQERKKVAALVNRPKAQKPEECLKHIVVVLDPVLLQMEGGGQILGALQSMECCCVIEAQAVPCSITWRRRAGPAEDGEEGWVEEPMALVLLLEEVFMSMIYNFKKGSLGSIEKGKETLRSFVMDITARTRGKALSLVIVEQEKCFSARNPPRRRKQGVANRDQAKEKQQQRPPEANTGPVVSRVDIEEALVDLQLHTHAQARIVQSWKELADFTCTFTKAVAEAPFKKLRDQTSFSFCLESDWAGGAKVDRVGRGLAQVWRRQIQQLNRVSLEMASAIVATYPSPQLLVQAYRRCLSEQERQNLLADIQVRRGEGVTSTSRRVGPELSRRIYLQMTTLQPDLSLDATD</sequence>
<evidence type="ECO:0000313" key="17">
    <source>
        <dbReference type="Proteomes" id="UP000515202"/>
    </source>
</evidence>
<dbReference type="OrthoDB" id="343092at2759"/>
<evidence type="ECO:0000256" key="6">
    <source>
        <dbReference type="ARBA" id="ARBA00022763"/>
    </source>
</evidence>
<dbReference type="GO" id="GO:0048476">
    <property type="term" value="C:Holliday junction resolvase complex"/>
    <property type="evidence" value="ECO:0007669"/>
    <property type="project" value="InterPro"/>
</dbReference>
<keyword evidence="6" id="KW-0227">DNA damage</keyword>
<dbReference type="GO" id="GO:0005730">
    <property type="term" value="C:nucleolus"/>
    <property type="evidence" value="ECO:0007669"/>
    <property type="project" value="UniProtKB-SubCell"/>
</dbReference>
<protein>
    <recommendedName>
        <fullName evidence="14">Structure-specific endonuclease subunit EME1</fullName>
    </recommendedName>
</protein>
<evidence type="ECO:0000256" key="2">
    <source>
        <dbReference type="ARBA" id="ARBA00005313"/>
    </source>
</evidence>
<keyword evidence="18" id="KW-0255">Endonuclease</keyword>
<dbReference type="FunFam" id="4.10.800.30:FF:000002">
    <property type="entry name" value="Essential meiotic structure-specific endonuclease 1"/>
    <property type="match status" value="1"/>
</dbReference>
<feature type="region of interest" description="Disordered" evidence="15">
    <location>
        <begin position="1"/>
        <end position="76"/>
    </location>
</feature>
<dbReference type="Pfam" id="PF02732">
    <property type="entry name" value="ERCC4"/>
    <property type="match status" value="1"/>
</dbReference>
<keyword evidence="11" id="KW-0539">Nucleus</keyword>
<keyword evidence="17" id="KW-1185">Reference proteome</keyword>
<dbReference type="InterPro" id="IPR043087">
    <property type="entry name" value="Eme1_nucdom_sub2"/>
</dbReference>
<dbReference type="Gene3D" id="1.10.150.670">
    <property type="entry name" value="Crossover junction endonuclease EME1, DNA-binding domain"/>
    <property type="match status" value="1"/>
</dbReference>
<keyword evidence="8" id="KW-0832">Ubl conjugation</keyword>
<evidence type="ECO:0000256" key="8">
    <source>
        <dbReference type="ARBA" id="ARBA00022843"/>
    </source>
</evidence>
<dbReference type="InterPro" id="IPR042530">
    <property type="entry name" value="EME1/EME2_C"/>
</dbReference>
<keyword evidence="18" id="KW-0378">Hydrolase</keyword>
<dbReference type="RefSeq" id="XP_011363364.1">
    <property type="nucleotide sequence ID" value="XM_011365062.2"/>
</dbReference>
<dbReference type="Gene3D" id="3.40.1620.30">
    <property type="entry name" value="ERCC4, Mus81-Eme1 complex, nuclease domain, subdomain 1"/>
    <property type="match status" value="1"/>
</dbReference>
<dbReference type="PANTHER" id="PTHR21077:SF7">
    <property type="entry name" value="CROSSOVER JUNCTION ENDONUCLEASE EME1"/>
    <property type="match status" value="1"/>
</dbReference>
<evidence type="ECO:0000256" key="5">
    <source>
        <dbReference type="ARBA" id="ARBA00022723"/>
    </source>
</evidence>
<evidence type="ECO:0000256" key="13">
    <source>
        <dbReference type="ARBA" id="ARBA00093486"/>
    </source>
</evidence>
<evidence type="ECO:0000256" key="3">
    <source>
        <dbReference type="ARBA" id="ARBA00022499"/>
    </source>
</evidence>
<dbReference type="KEGG" id="pvp:105295402"/>
<comment type="similarity">
    <text evidence="2">Belongs to the EME1/MMS4 family.</text>
</comment>
<feature type="domain" description="ERCC4" evidence="16">
    <location>
        <begin position="257"/>
        <end position="523"/>
    </location>
</feature>
<dbReference type="GO" id="GO:0003677">
    <property type="term" value="F:DNA binding"/>
    <property type="evidence" value="ECO:0007669"/>
    <property type="project" value="InterPro"/>
</dbReference>
<dbReference type="GeneID" id="105295402"/>
<dbReference type="GO" id="GO:0008821">
    <property type="term" value="F:crossover junction DNA endonuclease activity"/>
    <property type="evidence" value="ECO:0007669"/>
    <property type="project" value="TreeGrafter"/>
</dbReference>
<evidence type="ECO:0000313" key="18">
    <source>
        <dbReference type="RefSeq" id="XP_011363364.1"/>
    </source>
</evidence>
<feature type="compositionally biased region" description="Low complexity" evidence="15">
    <location>
        <begin position="1"/>
        <end position="12"/>
    </location>
</feature>
<dbReference type="GO" id="GO:0000712">
    <property type="term" value="P:resolution of meiotic recombination intermediates"/>
    <property type="evidence" value="ECO:0007669"/>
    <property type="project" value="TreeGrafter"/>
</dbReference>
<feature type="region of interest" description="Disordered" evidence="15">
    <location>
        <begin position="379"/>
        <end position="409"/>
    </location>
</feature>
<dbReference type="InterPro" id="IPR043086">
    <property type="entry name" value="EME1_nucdom_sub1"/>
</dbReference>
<proteinExistence type="inferred from homology"/>
<comment type="function">
    <text evidence="12">Non-catalytic subunit of the structure-specific, heterodimeric DNA endonuclease MUS81-EME1 which is involved in the maintenance of genome stability. In the complex, EME1 is required for DNA cleavage, participating in DNA recognition and bending. MUS81-EME1 cleaves 3'-flaps and nicked Holliday junctions, and exhibit limited endonuclease activity with 5' flaps and nicked double-stranded DNAs. Active during prometaphase, MUS81-EME1 resolves mitotic recombination intermediates, including Holliday junctions, which form during homologous recombination.</text>
</comment>
<name>A0A6P3QDU8_PTEVA</name>
<keyword evidence="5" id="KW-0479">Metal-binding</keyword>
<dbReference type="Gene3D" id="4.10.800.30">
    <property type="entry name" value="ERCC4, Mus81-Eme1 complex, nuclease domain, subdomain 2"/>
    <property type="match status" value="1"/>
</dbReference>
<keyword evidence="9" id="KW-0233">DNA recombination</keyword>
<evidence type="ECO:0000256" key="14">
    <source>
        <dbReference type="ARBA" id="ARBA00093615"/>
    </source>
</evidence>
<dbReference type="Pfam" id="PF21292">
    <property type="entry name" value="EME1-MUS81_C"/>
    <property type="match status" value="1"/>
</dbReference>
<evidence type="ECO:0000256" key="12">
    <source>
        <dbReference type="ARBA" id="ARBA00093380"/>
    </source>
</evidence>
<dbReference type="InterPro" id="IPR006166">
    <property type="entry name" value="ERCC4_domain"/>
</dbReference>
<evidence type="ECO:0000256" key="1">
    <source>
        <dbReference type="ARBA" id="ARBA00004604"/>
    </source>
</evidence>
<gene>
    <name evidence="18" type="primary">EME1</name>
</gene>
<dbReference type="PANTHER" id="PTHR21077">
    <property type="entry name" value="EME1 PROTEIN"/>
    <property type="match status" value="1"/>
</dbReference>
<dbReference type="CTD" id="146956"/>
<dbReference type="InterPro" id="IPR033310">
    <property type="entry name" value="Mms4/EME1/EME2"/>
</dbReference>
<feature type="compositionally biased region" description="Basic and acidic residues" evidence="15">
    <location>
        <begin position="26"/>
        <end position="45"/>
    </location>
</feature>
<keyword evidence="4" id="KW-0597">Phosphoprotein</keyword>
<dbReference type="GO" id="GO:0006302">
    <property type="term" value="P:double-strand break repair"/>
    <property type="evidence" value="ECO:0007669"/>
    <property type="project" value="TreeGrafter"/>
</dbReference>
<dbReference type="Proteomes" id="UP000515202">
    <property type="component" value="Unplaced"/>
</dbReference>
<reference evidence="18" key="1">
    <citation type="submission" date="2025-08" db="UniProtKB">
        <authorList>
            <consortium name="RefSeq"/>
        </authorList>
    </citation>
    <scope>IDENTIFICATION</scope>
    <source>
        <tissue evidence="18">Kidney</tissue>
    </source>
</reference>
<organism evidence="17 18">
    <name type="scientific">Pteropus vampyrus</name>
    <name type="common">Large flying fox</name>
    <dbReference type="NCBI Taxonomy" id="132908"/>
    <lineage>
        <taxon>Eukaryota</taxon>
        <taxon>Metazoa</taxon>
        <taxon>Chordata</taxon>
        <taxon>Craniata</taxon>
        <taxon>Vertebrata</taxon>
        <taxon>Euteleostomi</taxon>
        <taxon>Mammalia</taxon>
        <taxon>Eutheria</taxon>
        <taxon>Laurasiatheria</taxon>
        <taxon>Chiroptera</taxon>
        <taxon>Yinpterochiroptera</taxon>
        <taxon>Pteropodoidea</taxon>
        <taxon>Pteropodidae</taxon>
        <taxon>Pteropodinae</taxon>
        <taxon>Pteropus</taxon>
    </lineage>
</organism>